<evidence type="ECO:0000256" key="1">
    <source>
        <dbReference type="ARBA" id="ARBA00022679"/>
    </source>
</evidence>
<evidence type="ECO:0000256" key="6">
    <source>
        <dbReference type="PROSITE-ProRule" id="PRU00191"/>
    </source>
</evidence>
<keyword evidence="4 7" id="KW-0067">ATP-binding</keyword>
<dbReference type="WBParaSite" id="Pan_g13579.t1">
    <property type="protein sequence ID" value="Pan_g13579.t1"/>
    <property type="gene ID" value="Pan_g13579"/>
</dbReference>
<dbReference type="PRINTS" id="PR00109">
    <property type="entry name" value="TYRKINASE"/>
</dbReference>
<feature type="domain" description="Protein kinase" evidence="11">
    <location>
        <begin position="139"/>
        <end position="393"/>
    </location>
</feature>
<keyword evidence="2 7" id="KW-0547">Nucleotide-binding</keyword>
<dbReference type="CDD" id="cd00192">
    <property type="entry name" value="PTKc"/>
    <property type="match status" value="1"/>
</dbReference>
<evidence type="ECO:0000256" key="7">
    <source>
        <dbReference type="PROSITE-ProRule" id="PRU10141"/>
    </source>
</evidence>
<dbReference type="InterPro" id="IPR011009">
    <property type="entry name" value="Kinase-like_dom_sf"/>
</dbReference>
<keyword evidence="6" id="KW-0727">SH2 domain</keyword>
<accession>A0A7E4ZRR0</accession>
<dbReference type="AlphaFoldDB" id="A0A7E4ZRR0"/>
<dbReference type="SUPFAM" id="SSF56112">
    <property type="entry name" value="Protein kinase-like (PK-like)"/>
    <property type="match status" value="1"/>
</dbReference>
<keyword evidence="12" id="KW-1185">Reference proteome</keyword>
<dbReference type="InterPro" id="IPR000980">
    <property type="entry name" value="SH2"/>
</dbReference>
<reference evidence="13" key="2">
    <citation type="submission" date="2020-10" db="UniProtKB">
        <authorList>
            <consortium name="WormBaseParasite"/>
        </authorList>
    </citation>
    <scope>IDENTIFICATION</scope>
</reference>
<keyword evidence="5 8" id="KW-0829">Tyrosine-protein kinase</keyword>
<dbReference type="InterPro" id="IPR000719">
    <property type="entry name" value="Prot_kinase_dom"/>
</dbReference>
<dbReference type="SMART" id="SM00252">
    <property type="entry name" value="SH2"/>
    <property type="match status" value="1"/>
</dbReference>
<evidence type="ECO:0000256" key="2">
    <source>
        <dbReference type="ARBA" id="ARBA00022741"/>
    </source>
</evidence>
<dbReference type="GO" id="GO:0004715">
    <property type="term" value="F:non-membrane spanning protein tyrosine kinase activity"/>
    <property type="evidence" value="ECO:0007669"/>
    <property type="project" value="UniProtKB-EC"/>
</dbReference>
<organism evidence="12 13">
    <name type="scientific">Panagrellus redivivus</name>
    <name type="common">Microworm</name>
    <dbReference type="NCBI Taxonomy" id="6233"/>
    <lineage>
        <taxon>Eukaryota</taxon>
        <taxon>Metazoa</taxon>
        <taxon>Ecdysozoa</taxon>
        <taxon>Nematoda</taxon>
        <taxon>Chromadorea</taxon>
        <taxon>Rhabditida</taxon>
        <taxon>Tylenchina</taxon>
        <taxon>Panagrolaimomorpha</taxon>
        <taxon>Panagrolaimoidea</taxon>
        <taxon>Panagrolaimidae</taxon>
        <taxon>Panagrellus</taxon>
    </lineage>
</organism>
<dbReference type="InterPro" id="IPR020635">
    <property type="entry name" value="Tyr_kinase_cat_dom"/>
</dbReference>
<dbReference type="InterPro" id="IPR001245">
    <property type="entry name" value="Ser-Thr/Tyr_kinase_cat_dom"/>
</dbReference>
<evidence type="ECO:0000313" key="13">
    <source>
        <dbReference type="WBParaSite" id="Pan_g13579.t1"/>
    </source>
</evidence>
<proteinExistence type="inferred from homology"/>
<evidence type="ECO:0000259" key="10">
    <source>
        <dbReference type="PROSITE" id="PS50001"/>
    </source>
</evidence>
<comment type="similarity">
    <text evidence="8">Belongs to the protein kinase superfamily. Tyr protein kinase family.</text>
</comment>
<dbReference type="PROSITE" id="PS50001">
    <property type="entry name" value="SH2"/>
    <property type="match status" value="1"/>
</dbReference>
<keyword evidence="3 8" id="KW-0418">Kinase</keyword>
<dbReference type="InterPro" id="IPR035849">
    <property type="entry name" value="Fes/Fps/Fer_SH2"/>
</dbReference>
<dbReference type="Gene3D" id="3.30.200.20">
    <property type="entry name" value="Phosphorylase Kinase, domain 1"/>
    <property type="match status" value="1"/>
</dbReference>
<dbReference type="PROSITE" id="PS50011">
    <property type="entry name" value="PROTEIN_KINASE_DOM"/>
    <property type="match status" value="1"/>
</dbReference>
<dbReference type="Proteomes" id="UP000492821">
    <property type="component" value="Unassembled WGS sequence"/>
</dbReference>
<dbReference type="Pfam" id="PF00017">
    <property type="entry name" value="SH2"/>
    <property type="match status" value="1"/>
</dbReference>
<dbReference type="FunFam" id="3.30.200.20:FF:000518">
    <property type="entry name" value="Tyrosine-protein kinase"/>
    <property type="match status" value="1"/>
</dbReference>
<dbReference type="PROSITE" id="PS00107">
    <property type="entry name" value="PROTEIN_KINASE_ATP"/>
    <property type="match status" value="1"/>
</dbReference>
<dbReference type="InterPro" id="IPR036860">
    <property type="entry name" value="SH2_dom_sf"/>
</dbReference>
<dbReference type="Gene3D" id="1.10.510.10">
    <property type="entry name" value="Transferase(Phosphotransferase) domain 1"/>
    <property type="match status" value="1"/>
</dbReference>
<protein>
    <recommendedName>
        <fullName evidence="8">Tyrosine-protein kinase</fullName>
        <ecNumber evidence="8">2.7.10.2</ecNumber>
    </recommendedName>
</protein>
<dbReference type="GO" id="GO:0005524">
    <property type="term" value="F:ATP binding"/>
    <property type="evidence" value="ECO:0007669"/>
    <property type="project" value="UniProtKB-UniRule"/>
</dbReference>
<feature type="domain" description="SH2" evidence="10">
    <location>
        <begin position="29"/>
        <end position="127"/>
    </location>
</feature>
<feature type="compositionally biased region" description="Polar residues" evidence="9">
    <location>
        <begin position="437"/>
        <end position="449"/>
    </location>
</feature>
<evidence type="ECO:0000256" key="5">
    <source>
        <dbReference type="ARBA" id="ARBA00023137"/>
    </source>
</evidence>
<evidence type="ECO:0000259" key="11">
    <source>
        <dbReference type="PROSITE" id="PS50011"/>
    </source>
</evidence>
<keyword evidence="1 8" id="KW-0808">Transferase</keyword>
<dbReference type="InterPro" id="IPR050198">
    <property type="entry name" value="Non-receptor_tyrosine_kinases"/>
</dbReference>
<feature type="binding site" evidence="7">
    <location>
        <position position="170"/>
    </location>
    <ligand>
        <name>ATP</name>
        <dbReference type="ChEBI" id="CHEBI:30616"/>
    </ligand>
</feature>
<dbReference type="SUPFAM" id="SSF55550">
    <property type="entry name" value="SH2 domain"/>
    <property type="match status" value="1"/>
</dbReference>
<name>A0A7E4ZRR0_PANRE</name>
<dbReference type="SMART" id="SM00219">
    <property type="entry name" value="TyrKc"/>
    <property type="match status" value="1"/>
</dbReference>
<dbReference type="Gene3D" id="3.30.505.10">
    <property type="entry name" value="SH2 domain"/>
    <property type="match status" value="1"/>
</dbReference>
<reference evidence="12" key="1">
    <citation type="journal article" date="2013" name="Genetics">
        <title>The draft genome and transcriptome of Panagrellus redivivus are shaped by the harsh demands of a free-living lifestyle.</title>
        <authorList>
            <person name="Srinivasan J."/>
            <person name="Dillman A.R."/>
            <person name="Macchietto M.G."/>
            <person name="Heikkinen L."/>
            <person name="Lakso M."/>
            <person name="Fracchia K.M."/>
            <person name="Antoshechkin I."/>
            <person name="Mortazavi A."/>
            <person name="Wong G."/>
            <person name="Sternberg P.W."/>
        </authorList>
    </citation>
    <scope>NUCLEOTIDE SEQUENCE [LARGE SCALE GENOMIC DNA]</scope>
    <source>
        <strain evidence="12">MT8872</strain>
    </source>
</reference>
<evidence type="ECO:0000256" key="4">
    <source>
        <dbReference type="ARBA" id="ARBA00022840"/>
    </source>
</evidence>
<evidence type="ECO:0000256" key="8">
    <source>
        <dbReference type="RuleBase" id="RU362096"/>
    </source>
</evidence>
<evidence type="ECO:0000313" key="12">
    <source>
        <dbReference type="Proteomes" id="UP000492821"/>
    </source>
</evidence>
<dbReference type="EC" id="2.7.10.2" evidence="8"/>
<evidence type="ECO:0000256" key="3">
    <source>
        <dbReference type="ARBA" id="ARBA00022777"/>
    </source>
</evidence>
<dbReference type="CDD" id="cd10361">
    <property type="entry name" value="SH2_Fps_family"/>
    <property type="match status" value="1"/>
</dbReference>
<evidence type="ECO:0000256" key="9">
    <source>
        <dbReference type="SAM" id="MobiDB-lite"/>
    </source>
</evidence>
<dbReference type="PANTHER" id="PTHR24418">
    <property type="entry name" value="TYROSINE-PROTEIN KINASE"/>
    <property type="match status" value="1"/>
</dbReference>
<sequence>MSTTPPGQAQQAMQPGPMVVTEKAHRLPYYHGLLPREDIKLMLKRDGDFLIRTTEPRAGQPRSYVLSIQTAEAKEGEGVRHFVIAGAAESGYCISKTKVFPDLPSLVRAHHRVPITDDQNFILRNGINRQGWELSHEDIEYVKKLGEGAFGEVSLGKLLYRGDKVDVAIKMAKLEALTKEQIKEIMREARMMRMFDHPNIVKLYGVAAGQEPLMIVMELADKGALDSYLQKNNVSNEKKLEMCTQASYGIDYLHSKKVIHRDIAARNCLYGGGKVKISDFGLTRDGPSYRMPPTKRVPIRWLAPETMFTTTYTYKTDVFSFGIMCWEIYQNGSEPYPGFTVAEVNVRVKEGYRMPLPDGMPSDLKMIIDKGCWSTNPDERWTSIEIAKKLENMTGIKMPDPGPNSDLGPKFSRETSRSKRRNKTKTNTRLDSKDSCEQNAPMSRFSTARSKSKLD</sequence>
<comment type="catalytic activity">
    <reaction evidence="8">
        <text>L-tyrosyl-[protein] + ATP = O-phospho-L-tyrosyl-[protein] + ADP + H(+)</text>
        <dbReference type="Rhea" id="RHEA:10596"/>
        <dbReference type="Rhea" id="RHEA-COMP:10136"/>
        <dbReference type="Rhea" id="RHEA-COMP:20101"/>
        <dbReference type="ChEBI" id="CHEBI:15378"/>
        <dbReference type="ChEBI" id="CHEBI:30616"/>
        <dbReference type="ChEBI" id="CHEBI:46858"/>
        <dbReference type="ChEBI" id="CHEBI:61978"/>
        <dbReference type="ChEBI" id="CHEBI:456216"/>
        <dbReference type="EC" id="2.7.10.2"/>
    </reaction>
</comment>
<dbReference type="Pfam" id="PF07714">
    <property type="entry name" value="PK_Tyr_Ser-Thr"/>
    <property type="match status" value="1"/>
</dbReference>
<feature type="region of interest" description="Disordered" evidence="9">
    <location>
        <begin position="394"/>
        <end position="455"/>
    </location>
</feature>
<dbReference type="InterPro" id="IPR017441">
    <property type="entry name" value="Protein_kinase_ATP_BS"/>
</dbReference>